<reference evidence="2" key="1">
    <citation type="submission" date="2016-01" db="EMBL/GenBank/DDBJ databases">
        <title>Reference transcriptome for the parasite Schistocephalus solidus: insights into the molecular evolution of parasitism.</title>
        <authorList>
            <person name="Hebert F.O."/>
            <person name="Grambauer S."/>
            <person name="Barber I."/>
            <person name="Landry C.R."/>
            <person name="Aubin-Horth N."/>
        </authorList>
    </citation>
    <scope>NUCLEOTIDE SEQUENCE</scope>
</reference>
<feature type="compositionally biased region" description="Low complexity" evidence="1">
    <location>
        <begin position="32"/>
        <end position="45"/>
    </location>
</feature>
<evidence type="ECO:0000256" key="1">
    <source>
        <dbReference type="SAM" id="MobiDB-lite"/>
    </source>
</evidence>
<gene>
    <name evidence="2" type="ORF">TR104666</name>
</gene>
<feature type="compositionally biased region" description="Polar residues" evidence="1">
    <location>
        <begin position="605"/>
        <end position="626"/>
    </location>
</feature>
<evidence type="ECO:0000313" key="2">
    <source>
        <dbReference type="EMBL" id="JAP58158.1"/>
    </source>
</evidence>
<feature type="compositionally biased region" description="Polar residues" evidence="1">
    <location>
        <begin position="1030"/>
        <end position="1047"/>
    </location>
</feature>
<proteinExistence type="predicted"/>
<feature type="region of interest" description="Disordered" evidence="1">
    <location>
        <begin position="29"/>
        <end position="49"/>
    </location>
</feature>
<dbReference type="AlphaFoldDB" id="A0A0X3Q2X1"/>
<name>A0A0X3Q2X1_SCHSO</name>
<protein>
    <submittedName>
        <fullName evidence="2">Uncharacterized protein</fullName>
    </submittedName>
</protein>
<dbReference type="EMBL" id="GEEE01005067">
    <property type="protein sequence ID" value="JAP58158.1"/>
    <property type="molecule type" value="Transcribed_RNA"/>
</dbReference>
<feature type="region of interest" description="Disordered" evidence="1">
    <location>
        <begin position="853"/>
        <end position="1047"/>
    </location>
</feature>
<feature type="compositionally biased region" description="Low complexity" evidence="1">
    <location>
        <begin position="627"/>
        <end position="642"/>
    </location>
</feature>
<sequence length="1234" mass="133553">MSQQSSRFGRLVEFYAKKIDQIEKQNSIKELQQNSNQRGSGQGNESWRRTSKNQLFRSEFRLQNGANTTFDDDSVIAATVEGFLQPPSGSVYDEQGGKCRFRIKLDYTYNPAIKGRSSLSSLNGLSFDSLAEALQVDRSNLPENYQLDILSKLKPMLHGLTEVLAGESGVYACPSDLPESQGAVSASVTSARKSIPERLSIGKSKRSSHNLPLHHASINDAADEATHKTSEFDDQPSTLATRGMHTTFKDSNMDRTKSSDAYVLVAEVSTISEQYSAETTDPHLMAAVKPLTASIVTSAVEYLVLEDVVKSKQSVQERYRASHPAHLQNKTLTKGINRSTSTQAKPQSLASLGTTEEIMIVDDDFKVDDDETLKVDRTIECSKTDVAVTGLLSMPKPNAGGGAYLNKDWLNDVGFDEDSTMGGLDLSWSTLESVGVISITTASSRNSVTAIRDESNDDSLLLQVDTALINSPEHLDRPDSTSGRLGFLEGRQAVGTEGFHGGSVTKPLAVAHASSVVRPDDILFNIHMSPDGNSKEKSSVKLGFSMNFGRPGSYVSVQQNPVEAPVKYSLDSALLARDRMSLNSQKRVSDVSGLGSQEYDALEYSRQNQPSINTTNTKLTASSMPEGSSGMRMSARSGGSRMVPGERSSQWPGGPAVTSVMVRTVIPAPSWAVNTEATEGLSRASSKVTLPVVLQDQGERVSQRPNPNSFALAASPASITWGNQQEVNVRALSVPNSNMISYSDAKGSVAVSAKVTGFRGTNEQTEAVTLIYNQQPVEDYNALNYASRETVEEVKEPPNHLVKLIMPPISEDHPEHRHYLDQANAKYYELPPIDSMADDSNAVYVVQADDTRTPKLSVKVPPQSESRPSLKRTETPWASPGPRTARSTKDEIEAGGAGSRRASKNATARQPSTVSFKSAGKAGKVPGSAQGKTAHTTKVSVAVSNVSDAKPALRRRGTPWVPRRSSSLDDVLEVGAPSQRFSDLPSIKRTSPMPERGSSKGSAPGPQERASNNRHNLLPVPMAPQPTPPKRSTGSQVTPQSNTKPHNLQCVHNNRQGVGAIYQQCGCGPVRGCEPCRWNLSAFTRLPPSSGPTAGYPVRRLCRSTDILGRHHGYCCQLPANPGTRQKSLYASDVRFRGANGSGSCGLYQGEQLPVQSNNEFHQCPSHDCFAVANDAVGQHDYNDKISPYIAAQITLKPGAPAAINRFVWRRCPGPWTRWNSNQDATHMGGDGVE</sequence>
<feature type="compositionally biased region" description="Polar residues" evidence="1">
    <location>
        <begin position="930"/>
        <end position="947"/>
    </location>
</feature>
<feature type="region of interest" description="Disordered" evidence="1">
    <location>
        <begin position="603"/>
        <end position="654"/>
    </location>
</feature>
<feature type="compositionally biased region" description="Polar residues" evidence="1">
    <location>
        <begin position="904"/>
        <end position="916"/>
    </location>
</feature>
<organism evidence="2">
    <name type="scientific">Schistocephalus solidus</name>
    <name type="common">Tapeworm</name>
    <dbReference type="NCBI Taxonomy" id="70667"/>
    <lineage>
        <taxon>Eukaryota</taxon>
        <taxon>Metazoa</taxon>
        <taxon>Spiralia</taxon>
        <taxon>Lophotrochozoa</taxon>
        <taxon>Platyhelminthes</taxon>
        <taxon>Cestoda</taxon>
        <taxon>Eucestoda</taxon>
        <taxon>Diphyllobothriidea</taxon>
        <taxon>Diphyllobothriidae</taxon>
        <taxon>Schistocephalus</taxon>
    </lineage>
</organism>
<accession>A0A0X3Q2X1</accession>